<proteinExistence type="predicted"/>
<keyword evidence="3" id="KW-1185">Reference proteome</keyword>
<dbReference type="RefSeq" id="WP_270075682.1">
    <property type="nucleotide sequence ID" value="NZ_CP115174.1"/>
</dbReference>
<evidence type="ECO:0008006" key="4">
    <source>
        <dbReference type="Google" id="ProtNLM"/>
    </source>
</evidence>
<dbReference type="EMBL" id="CP115174">
    <property type="protein sequence ID" value="WBO21032.1"/>
    <property type="molecule type" value="Genomic_DNA"/>
</dbReference>
<accession>A0ABY7NID4</accession>
<sequence length="81" mass="8672">MRQASGTIERAYQLAGTGHCRTIDEIVRRLTAEGYDSPQAHLAGKGLRLELRKLIKARENPSAARPTGTEPGTEPNTSAAG</sequence>
<reference evidence="2 3" key="1">
    <citation type="submission" date="2022-12" db="EMBL/GenBank/DDBJ databases">
        <title>Sphingomonas abieness sp. nov., an endophytic bacterium isolated from Abies koreana.</title>
        <authorList>
            <person name="Jiang L."/>
            <person name="Lee J."/>
        </authorList>
    </citation>
    <scope>NUCLEOTIDE SEQUENCE [LARGE SCALE GENOMIC DNA]</scope>
    <source>
        <strain evidence="3">PAMB 00755</strain>
    </source>
</reference>
<evidence type="ECO:0000313" key="2">
    <source>
        <dbReference type="EMBL" id="WBO21032.1"/>
    </source>
</evidence>
<organism evidence="2 3">
    <name type="scientific">Sphingomonas abietis</name>
    <dbReference type="NCBI Taxonomy" id="3012344"/>
    <lineage>
        <taxon>Bacteria</taxon>
        <taxon>Pseudomonadati</taxon>
        <taxon>Pseudomonadota</taxon>
        <taxon>Alphaproteobacteria</taxon>
        <taxon>Sphingomonadales</taxon>
        <taxon>Sphingomonadaceae</taxon>
        <taxon>Sphingomonas</taxon>
    </lineage>
</organism>
<gene>
    <name evidence="2" type="ORF">PBT88_12540</name>
</gene>
<feature type="region of interest" description="Disordered" evidence="1">
    <location>
        <begin position="57"/>
        <end position="81"/>
    </location>
</feature>
<feature type="compositionally biased region" description="Low complexity" evidence="1">
    <location>
        <begin position="66"/>
        <end position="75"/>
    </location>
</feature>
<evidence type="ECO:0000256" key="1">
    <source>
        <dbReference type="SAM" id="MobiDB-lite"/>
    </source>
</evidence>
<evidence type="ECO:0000313" key="3">
    <source>
        <dbReference type="Proteomes" id="UP001210865"/>
    </source>
</evidence>
<dbReference type="Proteomes" id="UP001210865">
    <property type="component" value="Chromosome"/>
</dbReference>
<protein>
    <recommendedName>
        <fullName evidence="4">KfrA N-terminal DNA-binding domain-containing protein</fullName>
    </recommendedName>
</protein>
<name>A0ABY7NID4_9SPHN</name>